<dbReference type="EMBL" id="JAMXLR010000051">
    <property type="protein sequence ID" value="MCO6045061.1"/>
    <property type="molecule type" value="Genomic_DNA"/>
</dbReference>
<dbReference type="Gene3D" id="3.40.50.1110">
    <property type="entry name" value="SGNH hydrolase"/>
    <property type="match status" value="1"/>
</dbReference>
<dbReference type="PANTHER" id="PTHR30383:SF29">
    <property type="entry name" value="SGNH HYDROLASE-TYPE ESTERASE DOMAIN-CONTAINING PROTEIN"/>
    <property type="match status" value="1"/>
</dbReference>
<sequence>MLSKFSLPLAAIAAVGLVCGASVEAQPYQSNINTWNTQDALDPLPQDSLLFVGSSSIRRWEQVTRDFADYNVIQRGIGGAMFDDVNAQVQDLVVKHNPRAVVVWAGTNDLANGSNGLEVFDDYLGFVNAVQTARPATEIFYLGIMPTPGRQGNRSKEDVANGYISDYADDHANLHYIDLPAEFDSLGAYAGADFQNKFVDDIHLNRAGYDLWTSIIRPRVQAVVAPDKVYAPNTALAAGDKILFDFGANDGTNGDHTIGPDANGNYWNNWHPLNGGTDILPGEHIGNLVNTENEPVGVGLTITAQFHNNGKNHGGLASPDPSLLGDLGIASATVDYFFSTGDGVQGGGNDDLAGGFMISGLDKDYTYDFRLFGTRNTSEVRKSEYRLVGDAEYFEVLQTSGPGSAAAAGYNGNDNTVVEFHNVRPDEFGQIFFDLTLAEGSFAYLGAMEITANVPEPSSAGTCAAGVAAIIAGAYLRKR</sequence>
<feature type="chain" id="PRO_5040844366" evidence="1">
    <location>
        <begin position="26"/>
        <end position="479"/>
    </location>
</feature>
<evidence type="ECO:0000313" key="3">
    <source>
        <dbReference type="EMBL" id="MCO6045061.1"/>
    </source>
</evidence>
<dbReference type="Pfam" id="PF13472">
    <property type="entry name" value="Lipase_GDSL_2"/>
    <property type="match status" value="1"/>
</dbReference>
<protein>
    <submittedName>
        <fullName evidence="3">GDSL-type esterase/lipase family protein</fullName>
    </submittedName>
</protein>
<organism evidence="3 4">
    <name type="scientific">Aeoliella straminimaris</name>
    <dbReference type="NCBI Taxonomy" id="2954799"/>
    <lineage>
        <taxon>Bacteria</taxon>
        <taxon>Pseudomonadati</taxon>
        <taxon>Planctomycetota</taxon>
        <taxon>Planctomycetia</taxon>
        <taxon>Pirellulales</taxon>
        <taxon>Lacipirellulaceae</taxon>
        <taxon>Aeoliella</taxon>
    </lineage>
</organism>
<gene>
    <name evidence="3" type="ORF">NG895_14215</name>
</gene>
<feature type="signal peptide" evidence="1">
    <location>
        <begin position="1"/>
        <end position="25"/>
    </location>
</feature>
<comment type="caution">
    <text evidence="3">The sequence shown here is derived from an EMBL/GenBank/DDBJ whole genome shotgun (WGS) entry which is preliminary data.</text>
</comment>
<reference evidence="3" key="1">
    <citation type="submission" date="2022-06" db="EMBL/GenBank/DDBJ databases">
        <title>Aeoliella straminimaris, a novel planctomycete from sediments.</title>
        <authorList>
            <person name="Vitorino I.R."/>
            <person name="Lage O.M."/>
        </authorList>
    </citation>
    <scope>NUCLEOTIDE SEQUENCE</scope>
    <source>
        <strain evidence="3">ICT_H6.2</strain>
    </source>
</reference>
<keyword evidence="1" id="KW-0732">Signal</keyword>
<dbReference type="InterPro" id="IPR013830">
    <property type="entry name" value="SGNH_hydro"/>
</dbReference>
<dbReference type="Proteomes" id="UP001155241">
    <property type="component" value="Unassembled WGS sequence"/>
</dbReference>
<evidence type="ECO:0000256" key="1">
    <source>
        <dbReference type="SAM" id="SignalP"/>
    </source>
</evidence>
<evidence type="ECO:0000313" key="4">
    <source>
        <dbReference type="Proteomes" id="UP001155241"/>
    </source>
</evidence>
<dbReference type="InterPro" id="IPR051532">
    <property type="entry name" value="Ester_Hydrolysis_Enzymes"/>
</dbReference>
<dbReference type="GO" id="GO:0016788">
    <property type="term" value="F:hydrolase activity, acting on ester bonds"/>
    <property type="evidence" value="ECO:0007669"/>
    <property type="project" value="UniProtKB-ARBA"/>
</dbReference>
<dbReference type="RefSeq" id="WP_252853174.1">
    <property type="nucleotide sequence ID" value="NZ_JAMXLR010000051.1"/>
</dbReference>
<dbReference type="InterPro" id="IPR036514">
    <property type="entry name" value="SGNH_hydro_sf"/>
</dbReference>
<dbReference type="AlphaFoldDB" id="A0A9X2FHL8"/>
<accession>A0A9X2FHL8</accession>
<evidence type="ECO:0000259" key="2">
    <source>
        <dbReference type="Pfam" id="PF13472"/>
    </source>
</evidence>
<feature type="domain" description="SGNH hydrolase-type esterase" evidence="2">
    <location>
        <begin position="56"/>
        <end position="211"/>
    </location>
</feature>
<proteinExistence type="predicted"/>
<dbReference type="PANTHER" id="PTHR30383">
    <property type="entry name" value="THIOESTERASE 1/PROTEASE 1/LYSOPHOSPHOLIPASE L1"/>
    <property type="match status" value="1"/>
</dbReference>
<keyword evidence="4" id="KW-1185">Reference proteome</keyword>
<dbReference type="SUPFAM" id="SSF52266">
    <property type="entry name" value="SGNH hydrolase"/>
    <property type="match status" value="1"/>
</dbReference>
<name>A0A9X2FHL8_9BACT</name>